<accession>A0A5C8ZJN9</accession>
<evidence type="ECO:0000313" key="1">
    <source>
        <dbReference type="EMBL" id="TXR58077.1"/>
    </source>
</evidence>
<sequence length="71" mass="7446">MAGAPAGSGEPWREEWVRSLLRCPVDHAELRDVALADEVAGLACTDAGHRVAYPVIDGVPVLLVDDAVPLG</sequence>
<evidence type="ECO:0008006" key="3">
    <source>
        <dbReference type="Google" id="ProtNLM"/>
    </source>
</evidence>
<dbReference type="OrthoDB" id="9812205at2"/>
<protein>
    <recommendedName>
        <fullName evidence="3">Trm112 family protein</fullName>
    </recommendedName>
</protein>
<dbReference type="SUPFAM" id="SSF158997">
    <property type="entry name" value="Trm112p-like"/>
    <property type="match status" value="1"/>
</dbReference>
<dbReference type="EMBL" id="VKAC01000001">
    <property type="protein sequence ID" value="TXR58077.1"/>
    <property type="molecule type" value="Genomic_DNA"/>
</dbReference>
<gene>
    <name evidence="1" type="ORF">FMM08_02405</name>
</gene>
<comment type="caution">
    <text evidence="1">The sequence shown here is derived from an EMBL/GenBank/DDBJ whole genome shotgun (WGS) entry which is preliminary data.</text>
</comment>
<dbReference type="AlphaFoldDB" id="A0A5C8ZJN9"/>
<dbReference type="Proteomes" id="UP000321234">
    <property type="component" value="Unassembled WGS sequence"/>
</dbReference>
<dbReference type="Gene3D" id="2.20.25.10">
    <property type="match status" value="1"/>
</dbReference>
<keyword evidence="2" id="KW-1185">Reference proteome</keyword>
<dbReference type="RefSeq" id="WP_147924688.1">
    <property type="nucleotide sequence ID" value="NZ_VKAC01000001.1"/>
</dbReference>
<name>A0A5C8ZJN9_9ACTN</name>
<reference evidence="1 2" key="1">
    <citation type="submission" date="2019-07" db="EMBL/GenBank/DDBJ databases">
        <title>Quadrisphaera sp. strain DD2A genome sequencing and assembly.</title>
        <authorList>
            <person name="Kim I."/>
        </authorList>
    </citation>
    <scope>NUCLEOTIDE SEQUENCE [LARGE SCALE GENOMIC DNA]</scope>
    <source>
        <strain evidence="1 2">DD2A</strain>
    </source>
</reference>
<proteinExistence type="predicted"/>
<evidence type="ECO:0000313" key="2">
    <source>
        <dbReference type="Proteomes" id="UP000321234"/>
    </source>
</evidence>
<organism evidence="1 2">
    <name type="scientific">Quadrisphaera setariae</name>
    <dbReference type="NCBI Taxonomy" id="2593304"/>
    <lineage>
        <taxon>Bacteria</taxon>
        <taxon>Bacillati</taxon>
        <taxon>Actinomycetota</taxon>
        <taxon>Actinomycetes</taxon>
        <taxon>Kineosporiales</taxon>
        <taxon>Kineosporiaceae</taxon>
        <taxon>Quadrisphaera</taxon>
    </lineage>
</organism>